<protein>
    <recommendedName>
        <fullName evidence="3">Alkyl transferase</fullName>
        <ecNumber evidence="3">2.5.1.-</ecNumber>
    </recommendedName>
</protein>
<dbReference type="SUPFAM" id="SSF64005">
    <property type="entry name" value="Undecaprenyl diphosphate synthase"/>
    <property type="match status" value="1"/>
</dbReference>
<gene>
    <name evidence="4" type="ORF">CPB84DRAFT_1818279</name>
</gene>
<dbReference type="CDD" id="cd00475">
    <property type="entry name" value="Cis_IPPS"/>
    <property type="match status" value="1"/>
</dbReference>
<accession>A0A9P5N7X7</accession>
<comment type="similarity">
    <text evidence="1 3">Belongs to the UPP synthase family.</text>
</comment>
<dbReference type="PROSITE" id="PS01066">
    <property type="entry name" value="UPP_SYNTHASE"/>
    <property type="match status" value="1"/>
</dbReference>
<dbReference type="InterPro" id="IPR036424">
    <property type="entry name" value="UPP_synth-like_sf"/>
</dbReference>
<dbReference type="InterPro" id="IPR018520">
    <property type="entry name" value="UPP_synth-like_CS"/>
</dbReference>
<evidence type="ECO:0000256" key="3">
    <source>
        <dbReference type="RuleBase" id="RU363018"/>
    </source>
</evidence>
<dbReference type="GO" id="GO:0016020">
    <property type="term" value="C:membrane"/>
    <property type="evidence" value="ECO:0007669"/>
    <property type="project" value="TreeGrafter"/>
</dbReference>
<reference evidence="4" key="1">
    <citation type="submission" date="2020-11" db="EMBL/GenBank/DDBJ databases">
        <authorList>
            <consortium name="DOE Joint Genome Institute"/>
            <person name="Ahrendt S."/>
            <person name="Riley R."/>
            <person name="Andreopoulos W."/>
            <person name="LaButti K."/>
            <person name="Pangilinan J."/>
            <person name="Ruiz-duenas F.J."/>
            <person name="Barrasa J.M."/>
            <person name="Sanchez-Garcia M."/>
            <person name="Camarero S."/>
            <person name="Miyauchi S."/>
            <person name="Serrano A."/>
            <person name="Linde D."/>
            <person name="Babiker R."/>
            <person name="Drula E."/>
            <person name="Ayuso-Fernandez I."/>
            <person name="Pacheco R."/>
            <person name="Padilla G."/>
            <person name="Ferreira P."/>
            <person name="Barriuso J."/>
            <person name="Kellner H."/>
            <person name="Castanera R."/>
            <person name="Alfaro M."/>
            <person name="Ramirez L."/>
            <person name="Pisabarro A.G."/>
            <person name="Kuo A."/>
            <person name="Tritt A."/>
            <person name="Lipzen A."/>
            <person name="He G."/>
            <person name="Yan M."/>
            <person name="Ng V."/>
            <person name="Cullen D."/>
            <person name="Martin F."/>
            <person name="Rosso M.-N."/>
            <person name="Henrissat B."/>
            <person name="Hibbett D."/>
            <person name="Martinez A.T."/>
            <person name="Grigoriev I.V."/>
        </authorList>
    </citation>
    <scope>NUCLEOTIDE SEQUENCE</scope>
    <source>
        <strain evidence="4">AH 44721</strain>
    </source>
</reference>
<organism evidence="4 5">
    <name type="scientific">Gymnopilus junonius</name>
    <name type="common">Spectacular rustgill mushroom</name>
    <name type="synonym">Gymnopilus spectabilis subsp. junonius</name>
    <dbReference type="NCBI Taxonomy" id="109634"/>
    <lineage>
        <taxon>Eukaryota</taxon>
        <taxon>Fungi</taxon>
        <taxon>Dikarya</taxon>
        <taxon>Basidiomycota</taxon>
        <taxon>Agaricomycotina</taxon>
        <taxon>Agaricomycetes</taxon>
        <taxon>Agaricomycetidae</taxon>
        <taxon>Agaricales</taxon>
        <taxon>Agaricineae</taxon>
        <taxon>Hymenogastraceae</taxon>
        <taxon>Gymnopilus</taxon>
    </lineage>
</organism>
<dbReference type="GO" id="GO:1904423">
    <property type="term" value="C:dehydrodolichyl diphosphate synthase complex"/>
    <property type="evidence" value="ECO:0007669"/>
    <property type="project" value="TreeGrafter"/>
</dbReference>
<dbReference type="GO" id="GO:0045547">
    <property type="term" value="F:ditrans,polycis-polyprenyl diphosphate synthase [(2E,6E)-farnesyl diphosphate specific] activity"/>
    <property type="evidence" value="ECO:0007669"/>
    <property type="project" value="TreeGrafter"/>
</dbReference>
<dbReference type="GO" id="GO:0016094">
    <property type="term" value="P:polyprenol biosynthetic process"/>
    <property type="evidence" value="ECO:0007669"/>
    <property type="project" value="TreeGrafter"/>
</dbReference>
<dbReference type="NCBIfam" id="TIGR00055">
    <property type="entry name" value="uppS"/>
    <property type="match status" value="1"/>
</dbReference>
<dbReference type="OrthoDB" id="4173905at2759"/>
<keyword evidence="5" id="KW-1185">Reference proteome</keyword>
<dbReference type="GO" id="GO:0005811">
    <property type="term" value="C:lipid droplet"/>
    <property type="evidence" value="ECO:0007669"/>
    <property type="project" value="TreeGrafter"/>
</dbReference>
<evidence type="ECO:0000313" key="5">
    <source>
        <dbReference type="Proteomes" id="UP000724874"/>
    </source>
</evidence>
<comment type="caution">
    <text evidence="4">The sequence shown here is derived from an EMBL/GenBank/DDBJ whole genome shotgun (WGS) entry which is preliminary data.</text>
</comment>
<dbReference type="EMBL" id="JADNYJ010000330">
    <property type="protein sequence ID" value="KAF8870962.1"/>
    <property type="molecule type" value="Genomic_DNA"/>
</dbReference>
<evidence type="ECO:0000256" key="2">
    <source>
        <dbReference type="ARBA" id="ARBA00022679"/>
    </source>
</evidence>
<sequence length="250" mass="28604">MFIRRGLTITLMFLWNKITSCAYTIFLQVLASGPIPKHIAFILDGNRRYARKNNMPVPQGHSEGSESLHRMLEICLRLNVKCISAYVFSLAEKKLIEITQGEFLEKHGVRLNVVGNKELLPAAVQKAAREAEGRTRHNTRFILNLHMPYTSRDEITSAVASCVRNSMQDESKIPIITEKDIDAQLMTSLGGSPPLDILIRPSGVKRLSDYMLWQCCEDTQIQFCPTYWPEFGLFDFVPIILDYQRRNQNK</sequence>
<dbReference type="GO" id="GO:0005783">
    <property type="term" value="C:endoplasmic reticulum"/>
    <property type="evidence" value="ECO:0007669"/>
    <property type="project" value="TreeGrafter"/>
</dbReference>
<name>A0A9P5N7X7_GYMJU</name>
<dbReference type="PANTHER" id="PTHR10291:SF43">
    <property type="entry name" value="DEHYDRODOLICHYL DIPHOSPHATE SYNTHASE COMPLEX SUBUNIT DHDDS"/>
    <property type="match status" value="1"/>
</dbReference>
<dbReference type="Gene3D" id="3.40.1180.10">
    <property type="entry name" value="Decaprenyl diphosphate synthase-like"/>
    <property type="match status" value="1"/>
</dbReference>
<dbReference type="Pfam" id="PF01255">
    <property type="entry name" value="Prenyltransf"/>
    <property type="match status" value="1"/>
</dbReference>
<dbReference type="InterPro" id="IPR001441">
    <property type="entry name" value="UPP_synth-like"/>
</dbReference>
<dbReference type="AlphaFoldDB" id="A0A9P5N7X7"/>
<dbReference type="PANTHER" id="PTHR10291">
    <property type="entry name" value="DEHYDRODOLICHYL DIPHOSPHATE SYNTHASE FAMILY MEMBER"/>
    <property type="match status" value="1"/>
</dbReference>
<dbReference type="EC" id="2.5.1.-" evidence="3"/>
<evidence type="ECO:0000313" key="4">
    <source>
        <dbReference type="EMBL" id="KAF8870962.1"/>
    </source>
</evidence>
<evidence type="ECO:0000256" key="1">
    <source>
        <dbReference type="ARBA" id="ARBA00005432"/>
    </source>
</evidence>
<dbReference type="Proteomes" id="UP000724874">
    <property type="component" value="Unassembled WGS sequence"/>
</dbReference>
<keyword evidence="2 3" id="KW-0808">Transferase</keyword>
<proteinExistence type="inferred from homology"/>